<feature type="compositionally biased region" description="Basic and acidic residues" evidence="4">
    <location>
        <begin position="925"/>
        <end position="952"/>
    </location>
</feature>
<sequence length="952" mass="103445">MNLPGRLPLSALLLFFFFAASNAASSVIGLDFGTLNLKAVLVKPGIPLEIVLTRDSKRKEVSAVAFKPIRDAGNKIVLEPGTFPEREYGSNALALQGRLPGDVFPNLKPLLGVPWNGGSDVLATYTERYPALQTAQPDSGSSIAFKSAAFVANESVWSVEELLAMELANIKRNAELMAGSGQNVGDVVIAVPPFYTANERRAIETAASLAGLEVNALISDGLAVGLDYAKSRNFPEVTKGQKPEYHLVFDMGAGSTTATLLRFQSRSVKDVGRFNKTVQEVAVLGTGWDRQLGGDGLNQAIVDEYLRVLLEKPEVKSLGTQLGDIKTNGRVMSRLWKEAEKARQVLSANAETRSSFEELLPDLDFAMKLTRADFEKLAETQLSRVTNPVETALAAAKMSISEVDSIILHGGCVRTPYVQRKLEQLAGSAAKLRTNVNADESSVFGAAFKGAGLSPSFRVRAIRDSDIAGYASGIIYSDGGKERKQQLFTPMSTVGNGAITKQVTFRHKDDFTFDLYQLVDEVEQRIASIQSGNLTESVKELKSKFGCEKDEVSTKFNIKLGAVEALPEIVSATVSCETNSTSKGGSVGNAVKNLFGLKGNKGQEPLADKEDEGPVEEVYASSTSTSQSSTTSTKAAEPTTRTETIPILLTVSPHGALHLPREVFQLKRSRLIAFDRSDHARYSRDEALNVLESYVYFVRDFLANKDYHTVSTSSMRDEIGKLLSSVSSFLEDHEQVGKASEGAFKDKKSELRKLVEPIISRRKEETARPEAINALRRSLGQLSQFIDVMKGEVETASEAASPPAAKDGLEDLEEADKSSSAPAVETDAPAYSKADLESLESVLESTKKWLEEKEDEQGKLKPWDNPALSTQDIEGRAKKLADAMKEMVSKMEKKQKKAQSKKAKSAKPSGKGKTDQQEGAAHAHGHGDEHDQSHDQTSQHDHSHGDSDHDEL</sequence>
<feature type="compositionally biased region" description="Low complexity" evidence="4">
    <location>
        <begin position="906"/>
        <end position="922"/>
    </location>
</feature>
<keyword evidence="7" id="KW-1185">Reference proteome</keyword>
<reference evidence="6" key="1">
    <citation type="journal article" date="2020" name="Stud. Mycol.">
        <title>101 Dothideomycetes genomes: a test case for predicting lifestyles and emergence of pathogens.</title>
        <authorList>
            <person name="Haridas S."/>
            <person name="Albert R."/>
            <person name="Binder M."/>
            <person name="Bloem J."/>
            <person name="Labutti K."/>
            <person name="Salamov A."/>
            <person name="Andreopoulos B."/>
            <person name="Baker S."/>
            <person name="Barry K."/>
            <person name="Bills G."/>
            <person name="Bluhm B."/>
            <person name="Cannon C."/>
            <person name="Castanera R."/>
            <person name="Culley D."/>
            <person name="Daum C."/>
            <person name="Ezra D."/>
            <person name="Gonzalez J."/>
            <person name="Henrissat B."/>
            <person name="Kuo A."/>
            <person name="Liang C."/>
            <person name="Lipzen A."/>
            <person name="Lutzoni F."/>
            <person name="Magnuson J."/>
            <person name="Mondo S."/>
            <person name="Nolan M."/>
            <person name="Ohm R."/>
            <person name="Pangilinan J."/>
            <person name="Park H.-J."/>
            <person name="Ramirez L."/>
            <person name="Alfaro M."/>
            <person name="Sun H."/>
            <person name="Tritt A."/>
            <person name="Yoshinaga Y."/>
            <person name="Zwiers L.-H."/>
            <person name="Turgeon B."/>
            <person name="Goodwin S."/>
            <person name="Spatafora J."/>
            <person name="Crous P."/>
            <person name="Grigoriev I."/>
        </authorList>
    </citation>
    <scope>NUCLEOTIDE SEQUENCE</scope>
    <source>
        <strain evidence="6">CBS 480.64</strain>
    </source>
</reference>
<evidence type="ECO:0000256" key="4">
    <source>
        <dbReference type="SAM" id="MobiDB-lite"/>
    </source>
</evidence>
<dbReference type="GO" id="GO:0030968">
    <property type="term" value="P:endoplasmic reticulum unfolded protein response"/>
    <property type="evidence" value="ECO:0007669"/>
    <property type="project" value="TreeGrafter"/>
</dbReference>
<keyword evidence="5" id="KW-0732">Signal</keyword>
<feature type="compositionally biased region" description="Basic and acidic residues" evidence="4">
    <location>
        <begin position="850"/>
        <end position="862"/>
    </location>
</feature>
<feature type="chain" id="PRO_5025564911" evidence="5">
    <location>
        <begin position="24"/>
        <end position="952"/>
    </location>
</feature>
<accession>A0A6A7C761</accession>
<dbReference type="PANTHER" id="PTHR45639">
    <property type="entry name" value="HSC70CB, ISOFORM G-RELATED"/>
    <property type="match status" value="1"/>
</dbReference>
<dbReference type="GO" id="GO:0140662">
    <property type="term" value="F:ATP-dependent protein folding chaperone"/>
    <property type="evidence" value="ECO:0007669"/>
    <property type="project" value="InterPro"/>
</dbReference>
<dbReference type="InterPro" id="IPR043129">
    <property type="entry name" value="ATPase_NBD"/>
</dbReference>
<evidence type="ECO:0000313" key="7">
    <source>
        <dbReference type="Proteomes" id="UP000799421"/>
    </source>
</evidence>
<dbReference type="InterPro" id="IPR013126">
    <property type="entry name" value="Hsp_70_fam"/>
</dbReference>
<keyword evidence="3" id="KW-0143">Chaperone</keyword>
<feature type="compositionally biased region" description="Low complexity" evidence="4">
    <location>
        <begin position="621"/>
        <end position="633"/>
    </location>
</feature>
<proteinExistence type="predicted"/>
<evidence type="ECO:0000256" key="3">
    <source>
        <dbReference type="ARBA" id="ARBA00023186"/>
    </source>
</evidence>
<dbReference type="InterPro" id="IPR029048">
    <property type="entry name" value="HSP70_C_sf"/>
</dbReference>
<dbReference type="EMBL" id="MU005963">
    <property type="protein sequence ID" value="KAF2862899.1"/>
    <property type="molecule type" value="Genomic_DNA"/>
</dbReference>
<evidence type="ECO:0000256" key="1">
    <source>
        <dbReference type="ARBA" id="ARBA00022741"/>
    </source>
</evidence>
<evidence type="ECO:0000256" key="2">
    <source>
        <dbReference type="ARBA" id="ARBA00022840"/>
    </source>
</evidence>
<dbReference type="CDD" id="cd10230">
    <property type="entry name" value="ASKHA_NBD_HSP70_HYOU1"/>
    <property type="match status" value="1"/>
</dbReference>
<feature type="signal peptide" evidence="5">
    <location>
        <begin position="1"/>
        <end position="23"/>
    </location>
</feature>
<dbReference type="Proteomes" id="UP000799421">
    <property type="component" value="Unassembled WGS sequence"/>
</dbReference>
<feature type="compositionally biased region" description="Low complexity" evidence="4">
    <location>
        <begin position="794"/>
        <end position="805"/>
    </location>
</feature>
<name>A0A6A7C761_9PEZI</name>
<keyword evidence="1" id="KW-0547">Nucleotide-binding</keyword>
<dbReference type="Gene3D" id="3.30.30.30">
    <property type="match status" value="1"/>
</dbReference>
<protein>
    <submittedName>
        <fullName evidence="6">Putative Hsp70 family chaperone Lhs1/Orp150</fullName>
    </submittedName>
</protein>
<dbReference type="Gene3D" id="3.30.420.40">
    <property type="match status" value="2"/>
</dbReference>
<dbReference type="Gene3D" id="3.90.640.10">
    <property type="entry name" value="Actin, Chain A, domain 4"/>
    <property type="match status" value="1"/>
</dbReference>
<dbReference type="SUPFAM" id="SSF100934">
    <property type="entry name" value="Heat shock protein 70kD (HSP70), C-terminal subdomain"/>
    <property type="match status" value="1"/>
</dbReference>
<dbReference type="SUPFAM" id="SSF53067">
    <property type="entry name" value="Actin-like ATPase domain"/>
    <property type="match status" value="2"/>
</dbReference>
<dbReference type="Gene3D" id="1.20.1270.10">
    <property type="match status" value="1"/>
</dbReference>
<gene>
    <name evidence="6" type="ORF">K470DRAFT_274890</name>
</gene>
<evidence type="ECO:0000313" key="6">
    <source>
        <dbReference type="EMBL" id="KAF2862899.1"/>
    </source>
</evidence>
<dbReference type="GO" id="GO:0034663">
    <property type="term" value="C:endoplasmic reticulum chaperone complex"/>
    <property type="evidence" value="ECO:0007669"/>
    <property type="project" value="TreeGrafter"/>
</dbReference>
<dbReference type="PANTHER" id="PTHR45639:SF3">
    <property type="entry name" value="HYPOXIA UP-REGULATED PROTEIN 1"/>
    <property type="match status" value="1"/>
</dbReference>
<organism evidence="6 7">
    <name type="scientific">Piedraia hortae CBS 480.64</name>
    <dbReference type="NCBI Taxonomy" id="1314780"/>
    <lineage>
        <taxon>Eukaryota</taxon>
        <taxon>Fungi</taxon>
        <taxon>Dikarya</taxon>
        <taxon>Ascomycota</taxon>
        <taxon>Pezizomycotina</taxon>
        <taxon>Dothideomycetes</taxon>
        <taxon>Dothideomycetidae</taxon>
        <taxon>Capnodiales</taxon>
        <taxon>Piedraiaceae</taxon>
        <taxon>Piedraia</taxon>
    </lineage>
</organism>
<evidence type="ECO:0000256" key="5">
    <source>
        <dbReference type="SAM" id="SignalP"/>
    </source>
</evidence>
<feature type="compositionally biased region" description="Basic residues" evidence="4">
    <location>
        <begin position="893"/>
        <end position="905"/>
    </location>
</feature>
<keyword evidence="2" id="KW-0067">ATP-binding</keyword>
<feature type="compositionally biased region" description="Basic and acidic residues" evidence="4">
    <location>
        <begin position="873"/>
        <end position="892"/>
    </location>
</feature>
<dbReference type="OrthoDB" id="10262720at2759"/>
<feature type="region of interest" description="Disordered" evidence="4">
    <location>
        <begin position="850"/>
        <end position="952"/>
    </location>
</feature>
<dbReference type="PRINTS" id="PR00301">
    <property type="entry name" value="HEATSHOCK70"/>
</dbReference>
<feature type="region of interest" description="Disordered" evidence="4">
    <location>
        <begin position="794"/>
        <end position="836"/>
    </location>
</feature>
<dbReference type="AlphaFoldDB" id="A0A6A7C761"/>
<dbReference type="Pfam" id="PF00012">
    <property type="entry name" value="HSP70"/>
    <property type="match status" value="1"/>
</dbReference>
<feature type="region of interest" description="Disordered" evidence="4">
    <location>
        <begin position="601"/>
        <end position="641"/>
    </location>
</feature>
<dbReference type="GO" id="GO:0005524">
    <property type="term" value="F:ATP binding"/>
    <property type="evidence" value="ECO:0007669"/>
    <property type="project" value="UniProtKB-KW"/>
</dbReference>